<feature type="binding site" evidence="4">
    <location>
        <position position="129"/>
    </location>
    <ligand>
        <name>a divalent metal cation</name>
        <dbReference type="ChEBI" id="CHEBI:60240"/>
        <label>2</label>
    </ligand>
</feature>
<dbReference type="eggNOG" id="COG0084">
    <property type="taxonomic scope" value="Bacteria"/>
</dbReference>
<protein>
    <submittedName>
        <fullName evidence="5">Magnesium-dependent deoxyribonuclease, TatD family</fullName>
    </submittedName>
</protein>
<dbReference type="InterPro" id="IPR001130">
    <property type="entry name" value="TatD-like"/>
</dbReference>
<dbReference type="CDD" id="cd01310">
    <property type="entry name" value="TatD_DNAse"/>
    <property type="match status" value="1"/>
</dbReference>
<evidence type="ECO:0000313" key="5">
    <source>
        <dbReference type="EMBL" id="ACM22159.1"/>
    </source>
</evidence>
<evidence type="ECO:0000256" key="2">
    <source>
        <dbReference type="ARBA" id="ARBA00022723"/>
    </source>
</evidence>
<dbReference type="GO" id="GO:0016788">
    <property type="term" value="F:hydrolase activity, acting on ester bonds"/>
    <property type="evidence" value="ECO:0007669"/>
    <property type="project" value="InterPro"/>
</dbReference>
<evidence type="ECO:0000256" key="3">
    <source>
        <dbReference type="ARBA" id="ARBA00022801"/>
    </source>
</evidence>
<reference evidence="5 6" key="1">
    <citation type="submission" date="2009-01" db="EMBL/GenBank/DDBJ databases">
        <title>Complete sequence of Geobacter sp. FRC-32.</title>
        <authorList>
            <consortium name="US DOE Joint Genome Institute"/>
            <person name="Lucas S."/>
            <person name="Copeland A."/>
            <person name="Lapidus A."/>
            <person name="Glavina del Rio T."/>
            <person name="Dalin E."/>
            <person name="Tice H."/>
            <person name="Bruce D."/>
            <person name="Goodwin L."/>
            <person name="Pitluck S."/>
            <person name="Saunders E."/>
            <person name="Brettin T."/>
            <person name="Detter J.C."/>
            <person name="Han C."/>
            <person name="Larimer F."/>
            <person name="Land M."/>
            <person name="Hauser L."/>
            <person name="Kyrpides N."/>
            <person name="Ovchinnikova G."/>
            <person name="Kostka J."/>
            <person name="Richardson P."/>
        </authorList>
    </citation>
    <scope>NUCLEOTIDE SEQUENCE [LARGE SCALE GENOMIC DNA]</scope>
    <source>
        <strain evidence="6">DSM 22248 / JCM 15807 / FRC-32</strain>
    </source>
</reference>
<feature type="binding site" evidence="4">
    <location>
        <position position="12"/>
    </location>
    <ligand>
        <name>a divalent metal cation</name>
        <dbReference type="ChEBI" id="CHEBI:60240"/>
        <label>1</label>
    </ligand>
</feature>
<feature type="binding site" evidence="4">
    <location>
        <position position="94"/>
    </location>
    <ligand>
        <name>a divalent metal cation</name>
        <dbReference type="ChEBI" id="CHEBI:60240"/>
        <label>1</label>
    </ligand>
</feature>
<dbReference type="GO" id="GO:0004536">
    <property type="term" value="F:DNA nuclease activity"/>
    <property type="evidence" value="ECO:0007669"/>
    <property type="project" value="InterPro"/>
</dbReference>
<dbReference type="PANTHER" id="PTHR46124">
    <property type="entry name" value="D-AMINOACYL-TRNA DEACYLASE"/>
    <property type="match status" value="1"/>
</dbReference>
<dbReference type="InterPro" id="IPR015991">
    <property type="entry name" value="TatD/YcfH-like"/>
</dbReference>
<dbReference type="STRING" id="316067.Geob_3822"/>
<name>B9M7Q3_GEODF</name>
<feature type="binding site" evidence="4">
    <location>
        <position position="10"/>
    </location>
    <ligand>
        <name>a divalent metal cation</name>
        <dbReference type="ChEBI" id="CHEBI:60240"/>
        <label>1</label>
    </ligand>
</feature>
<dbReference type="NCBIfam" id="TIGR00010">
    <property type="entry name" value="YchF/TatD family DNA exonuclease"/>
    <property type="match status" value="1"/>
</dbReference>
<dbReference type="AlphaFoldDB" id="B9M7Q3"/>
<evidence type="ECO:0000313" key="6">
    <source>
        <dbReference type="Proteomes" id="UP000007721"/>
    </source>
</evidence>
<dbReference type="PANTHER" id="PTHR46124:SF3">
    <property type="entry name" value="HYDROLASE"/>
    <property type="match status" value="1"/>
</dbReference>
<feature type="binding site" evidence="4">
    <location>
        <position position="154"/>
    </location>
    <ligand>
        <name>a divalent metal cation</name>
        <dbReference type="ChEBI" id="CHEBI:60240"/>
        <label>2</label>
    </ligand>
</feature>
<dbReference type="SUPFAM" id="SSF51556">
    <property type="entry name" value="Metallo-dependent hydrolases"/>
    <property type="match status" value="1"/>
</dbReference>
<dbReference type="InterPro" id="IPR032466">
    <property type="entry name" value="Metal_Hydrolase"/>
</dbReference>
<dbReference type="InterPro" id="IPR018228">
    <property type="entry name" value="DNase_TatD-rel_CS"/>
</dbReference>
<comment type="similarity">
    <text evidence="1">Belongs to the metallo-dependent hydrolases superfamily. TatD-type hydrolase family.</text>
</comment>
<dbReference type="KEGG" id="geo:Geob_3822"/>
<evidence type="ECO:0000256" key="4">
    <source>
        <dbReference type="PIRSR" id="PIRSR005902-1"/>
    </source>
</evidence>
<dbReference type="Gene3D" id="3.20.20.140">
    <property type="entry name" value="Metal-dependent hydrolases"/>
    <property type="match status" value="1"/>
</dbReference>
<dbReference type="FunFam" id="3.20.20.140:FF:000005">
    <property type="entry name" value="TatD family hydrolase"/>
    <property type="match status" value="1"/>
</dbReference>
<keyword evidence="3" id="KW-0378">Hydrolase</keyword>
<dbReference type="PROSITE" id="PS01091">
    <property type="entry name" value="TATD_3"/>
    <property type="match status" value="1"/>
</dbReference>
<dbReference type="Proteomes" id="UP000007721">
    <property type="component" value="Chromosome"/>
</dbReference>
<evidence type="ECO:0000256" key="1">
    <source>
        <dbReference type="ARBA" id="ARBA00009275"/>
    </source>
</evidence>
<dbReference type="GO" id="GO:0005829">
    <property type="term" value="C:cytosol"/>
    <property type="evidence" value="ECO:0007669"/>
    <property type="project" value="TreeGrafter"/>
</dbReference>
<sequence>MRSPLLIDTHCHLADPAFAGRLPAVIRAGRMAGVMKFIAPAIEPEEWQRLQVLHKSHSEIFPAYGLHPMHARLFSRSVLEELESCAQSAIAIGEIGLDYTLAVSREIQMHSFRQQLRLARKLDLPVLLHCRKAFQDLITILQNEGEGRIKGVMHAFSGSVETAVKCMGIGLYISMAGTVTFANAVRPVAVARKMPLSHLLLETDAPDLSPEPYRGTCNEPAFLMATATKIAEIKGLTLGEVAAQTSRNAVELFRLPALLI</sequence>
<dbReference type="Pfam" id="PF01026">
    <property type="entry name" value="TatD_DNase"/>
    <property type="match status" value="1"/>
</dbReference>
<gene>
    <name evidence="5" type="ordered locus">Geob_3822</name>
</gene>
<proteinExistence type="inferred from homology"/>
<feature type="binding site" evidence="4">
    <location>
        <position position="204"/>
    </location>
    <ligand>
        <name>a divalent metal cation</name>
        <dbReference type="ChEBI" id="CHEBI:60240"/>
        <label>1</label>
    </ligand>
</feature>
<dbReference type="HOGENOM" id="CLU_031506_4_0_7"/>
<keyword evidence="2 4" id="KW-0479">Metal-binding</keyword>
<accession>B9M7Q3</accession>
<organism evidence="5 6">
    <name type="scientific">Geotalea daltonii (strain DSM 22248 / JCM 15807 / FRC-32)</name>
    <name type="common">Geobacter daltonii</name>
    <dbReference type="NCBI Taxonomy" id="316067"/>
    <lineage>
        <taxon>Bacteria</taxon>
        <taxon>Pseudomonadati</taxon>
        <taxon>Thermodesulfobacteriota</taxon>
        <taxon>Desulfuromonadia</taxon>
        <taxon>Geobacterales</taxon>
        <taxon>Geobacteraceae</taxon>
        <taxon>Geotalea</taxon>
    </lineage>
</organism>
<dbReference type="PIRSF" id="PIRSF005902">
    <property type="entry name" value="DNase_TatD"/>
    <property type="match status" value="1"/>
</dbReference>
<keyword evidence="6" id="KW-1185">Reference proteome</keyword>
<dbReference type="GO" id="GO:0046872">
    <property type="term" value="F:metal ion binding"/>
    <property type="evidence" value="ECO:0007669"/>
    <property type="project" value="UniProtKB-KW"/>
</dbReference>
<dbReference type="EMBL" id="CP001390">
    <property type="protein sequence ID" value="ACM22159.1"/>
    <property type="molecule type" value="Genomic_DNA"/>
</dbReference>